<comment type="function">
    <text evidence="1">Could be involved in insertion of integral membrane proteins into the membrane.</text>
</comment>
<protein>
    <recommendedName>
        <fullName evidence="1">Putative membrane protein insertion efficiency factor</fullName>
    </recommendedName>
</protein>
<dbReference type="EMBL" id="CAKLPZ010000001">
    <property type="protein sequence ID" value="CAH0998690.1"/>
    <property type="molecule type" value="Genomic_DNA"/>
</dbReference>
<name>A0ABM9AX16_9BACT</name>
<proteinExistence type="inferred from homology"/>
<comment type="subcellular location">
    <subcellularLocation>
        <location evidence="1">Cell membrane</location>
        <topology evidence="1">Peripheral membrane protein</topology>
        <orientation evidence="1">Cytoplasmic side</orientation>
    </subcellularLocation>
</comment>
<dbReference type="RefSeq" id="WP_238748944.1">
    <property type="nucleotide sequence ID" value="NZ_CAKLPZ010000001.1"/>
</dbReference>
<keyword evidence="3" id="KW-1185">Reference proteome</keyword>
<dbReference type="SMART" id="SM01234">
    <property type="entry name" value="Haemolytic"/>
    <property type="match status" value="1"/>
</dbReference>
<dbReference type="HAMAP" id="MF_00386">
    <property type="entry name" value="UPF0161_YidD"/>
    <property type="match status" value="1"/>
</dbReference>
<evidence type="ECO:0000256" key="1">
    <source>
        <dbReference type="HAMAP-Rule" id="MF_00386"/>
    </source>
</evidence>
<accession>A0ABM9AX16</accession>
<evidence type="ECO:0000313" key="3">
    <source>
        <dbReference type="Proteomes" id="UP000837803"/>
    </source>
</evidence>
<keyword evidence="1" id="KW-0472">Membrane</keyword>
<organism evidence="2 3">
    <name type="scientific">Neolewinella maritima</name>
    <dbReference type="NCBI Taxonomy" id="1383882"/>
    <lineage>
        <taxon>Bacteria</taxon>
        <taxon>Pseudomonadati</taxon>
        <taxon>Bacteroidota</taxon>
        <taxon>Saprospiria</taxon>
        <taxon>Saprospirales</taxon>
        <taxon>Lewinellaceae</taxon>
        <taxon>Neolewinella</taxon>
    </lineage>
</organism>
<keyword evidence="1" id="KW-1003">Cell membrane</keyword>
<sequence length="73" mass="8350">MLRKLFILPIRFYQAAISPVLAPRCRYDPTCSHYAVEAIEEWGPLKGSWLALKRIGRCHPWGGFGPDPVPRKD</sequence>
<dbReference type="NCBIfam" id="TIGR00278">
    <property type="entry name" value="membrane protein insertion efficiency factor YidD"/>
    <property type="match status" value="1"/>
</dbReference>
<dbReference type="InterPro" id="IPR002696">
    <property type="entry name" value="Membr_insert_effic_factor_YidD"/>
</dbReference>
<reference evidence="2" key="1">
    <citation type="submission" date="2021-12" db="EMBL/GenBank/DDBJ databases">
        <authorList>
            <person name="Rodrigo-Torres L."/>
            <person name="Arahal R. D."/>
            <person name="Lucena T."/>
        </authorList>
    </citation>
    <scope>NUCLEOTIDE SEQUENCE</scope>
    <source>
        <strain evidence="2">CECT 8419</strain>
    </source>
</reference>
<comment type="caution">
    <text evidence="2">The sequence shown here is derived from an EMBL/GenBank/DDBJ whole genome shotgun (WGS) entry which is preliminary data.</text>
</comment>
<comment type="similarity">
    <text evidence="1">Belongs to the UPF0161 family.</text>
</comment>
<dbReference type="PANTHER" id="PTHR33383:SF1">
    <property type="entry name" value="MEMBRANE PROTEIN INSERTION EFFICIENCY FACTOR-RELATED"/>
    <property type="match status" value="1"/>
</dbReference>
<dbReference type="Pfam" id="PF01809">
    <property type="entry name" value="YidD"/>
    <property type="match status" value="1"/>
</dbReference>
<gene>
    <name evidence="2" type="ORF">LEM8419_00036</name>
</gene>
<dbReference type="PANTHER" id="PTHR33383">
    <property type="entry name" value="MEMBRANE PROTEIN INSERTION EFFICIENCY FACTOR-RELATED"/>
    <property type="match status" value="1"/>
</dbReference>
<dbReference type="Proteomes" id="UP000837803">
    <property type="component" value="Unassembled WGS sequence"/>
</dbReference>
<evidence type="ECO:0000313" key="2">
    <source>
        <dbReference type="EMBL" id="CAH0998690.1"/>
    </source>
</evidence>